<evidence type="ECO:0000313" key="2">
    <source>
        <dbReference type="Proteomes" id="UP000241346"/>
    </source>
</evidence>
<dbReference type="Proteomes" id="UP000241346">
    <property type="component" value="Unassembled WGS sequence"/>
</dbReference>
<organism evidence="1 2">
    <name type="scientific">Photobacterium rosenbergii</name>
    <dbReference type="NCBI Taxonomy" id="294936"/>
    <lineage>
        <taxon>Bacteria</taxon>
        <taxon>Pseudomonadati</taxon>
        <taxon>Pseudomonadota</taxon>
        <taxon>Gammaproteobacteria</taxon>
        <taxon>Vibrionales</taxon>
        <taxon>Vibrionaceae</taxon>
        <taxon>Photobacterium</taxon>
    </lineage>
</organism>
<dbReference type="EMBL" id="PYMB01000001">
    <property type="protein sequence ID" value="PSW15698.1"/>
    <property type="molecule type" value="Genomic_DNA"/>
</dbReference>
<evidence type="ECO:0000313" key="1">
    <source>
        <dbReference type="EMBL" id="PSW15698.1"/>
    </source>
</evidence>
<comment type="caution">
    <text evidence="1">The sequence shown here is derived from an EMBL/GenBank/DDBJ whole genome shotgun (WGS) entry which is preliminary data.</text>
</comment>
<name>A0A2T3NJL8_9GAMM</name>
<gene>
    <name evidence="1" type="ORF">C9J01_01380</name>
</gene>
<proteinExistence type="predicted"/>
<protein>
    <submittedName>
        <fullName evidence="1">Uncharacterized protein</fullName>
    </submittedName>
</protein>
<dbReference type="OrthoDB" id="5820313at2"/>
<accession>A0A2T3NJL8</accession>
<sequence>MQLFGTVTYDNNNHLRRFFAKHARYKKEIELDIEERLPSLLNSNSYKIKYAQKLMHNGIRIQEYKIVLTSTISCRVAFILHENDIKVIYISDQITKQPYCEKLAKTTLVD</sequence>
<dbReference type="AlphaFoldDB" id="A0A2T3NJL8"/>
<reference evidence="1 2" key="1">
    <citation type="submission" date="2018-03" db="EMBL/GenBank/DDBJ databases">
        <title>Whole genome sequencing of Histamine producing bacteria.</title>
        <authorList>
            <person name="Butler K."/>
        </authorList>
    </citation>
    <scope>NUCLEOTIDE SEQUENCE [LARGE SCALE GENOMIC DNA]</scope>
    <source>
        <strain evidence="1 2">DSM 19138</strain>
    </source>
</reference>
<dbReference type="RefSeq" id="WP_107296316.1">
    <property type="nucleotide sequence ID" value="NZ_PYMB01000001.1"/>
</dbReference>